<evidence type="ECO:0000313" key="2">
    <source>
        <dbReference type="Proteomes" id="UP000326396"/>
    </source>
</evidence>
<dbReference type="AlphaFoldDB" id="A0A5N6LZN5"/>
<dbReference type="Proteomes" id="UP000326396">
    <property type="component" value="Linkage Group LG7"/>
</dbReference>
<protein>
    <recommendedName>
        <fullName evidence="3">Chromo domain-containing protein</fullName>
    </recommendedName>
</protein>
<dbReference type="PANTHER" id="PTHR46148:SF59">
    <property type="entry name" value="NUCLEOTIDYLTRANSFERASE, RIBONUCLEASE H"/>
    <property type="match status" value="1"/>
</dbReference>
<keyword evidence="2" id="KW-1185">Reference proteome</keyword>
<evidence type="ECO:0008006" key="3">
    <source>
        <dbReference type="Google" id="ProtNLM"/>
    </source>
</evidence>
<proteinExistence type="predicted"/>
<evidence type="ECO:0000313" key="1">
    <source>
        <dbReference type="EMBL" id="KAD3067048.1"/>
    </source>
</evidence>
<comment type="caution">
    <text evidence="1">The sequence shown here is derived from an EMBL/GenBank/DDBJ whole genome shotgun (WGS) entry which is preliminary data.</text>
</comment>
<organism evidence="1 2">
    <name type="scientific">Mikania micrantha</name>
    <name type="common">bitter vine</name>
    <dbReference type="NCBI Taxonomy" id="192012"/>
    <lineage>
        <taxon>Eukaryota</taxon>
        <taxon>Viridiplantae</taxon>
        <taxon>Streptophyta</taxon>
        <taxon>Embryophyta</taxon>
        <taxon>Tracheophyta</taxon>
        <taxon>Spermatophyta</taxon>
        <taxon>Magnoliopsida</taxon>
        <taxon>eudicotyledons</taxon>
        <taxon>Gunneridae</taxon>
        <taxon>Pentapetalae</taxon>
        <taxon>asterids</taxon>
        <taxon>campanulids</taxon>
        <taxon>Asterales</taxon>
        <taxon>Asteraceae</taxon>
        <taxon>Asteroideae</taxon>
        <taxon>Heliantheae alliance</taxon>
        <taxon>Eupatorieae</taxon>
        <taxon>Mikania</taxon>
    </lineage>
</organism>
<dbReference type="OrthoDB" id="1939135at2759"/>
<sequence>MMNVGENRAQNGVRMLPESRNEVKNQNGDADDVGRLNSIMELKVLIFELYLVNPCVAEQKTLIVLLVDTPFAGRIASPLVETVTLGEAALQTLLICVLMISVQVSHPSPRRHHHYASATGSVTSGHTRGDEGWGCDRVVSEPQVIEMLELSNIHDVFHVSNLKKCLTDESLIVPLEEIHIDEKLQFSEEPVEVMDREMKVLKRSRIPIVKVRWNSQRGPEYTWEREDQMKAKYPHLFS</sequence>
<reference evidence="1 2" key="1">
    <citation type="submission" date="2019-05" db="EMBL/GenBank/DDBJ databases">
        <title>Mikania micrantha, genome provides insights into the molecular mechanism of rapid growth.</title>
        <authorList>
            <person name="Liu B."/>
        </authorList>
    </citation>
    <scope>NUCLEOTIDE SEQUENCE [LARGE SCALE GENOMIC DNA]</scope>
    <source>
        <strain evidence="1">NLD-2019</strain>
        <tissue evidence="1">Leaf</tissue>
    </source>
</reference>
<dbReference type="PANTHER" id="PTHR46148">
    <property type="entry name" value="CHROMO DOMAIN-CONTAINING PROTEIN"/>
    <property type="match status" value="1"/>
</dbReference>
<accession>A0A5N6LZN5</accession>
<dbReference type="EMBL" id="SZYD01000017">
    <property type="protein sequence ID" value="KAD3067048.1"/>
    <property type="molecule type" value="Genomic_DNA"/>
</dbReference>
<name>A0A5N6LZN5_9ASTR</name>
<gene>
    <name evidence="1" type="ORF">E3N88_34928</name>
</gene>